<dbReference type="InterPro" id="IPR004046">
    <property type="entry name" value="GST_C"/>
</dbReference>
<dbReference type="Pfam" id="PF00043">
    <property type="entry name" value="GST_C"/>
    <property type="match status" value="1"/>
</dbReference>
<sequence length="204" mass="22688">MLTLYYLPGACSLVPQVALEWAGADYQAVEVPRDKIKSPEFLALNPMGSVPVLQEGDRALSQNIAILEYVHELYPKALILGGGDAKHRAEARKWLAFANADLHPAFSLLFAPQRFVDGEEEQAKLRAVAAGRVTMLYNYPHEVLSKQPYLAGEKTIADVYLYVTLRWAKGLGLDLSIYPAFTDFYLRMESDEGVQQALSKQGLL</sequence>
<evidence type="ECO:0000256" key="1">
    <source>
        <dbReference type="RuleBase" id="RU003494"/>
    </source>
</evidence>
<evidence type="ECO:0000313" key="4">
    <source>
        <dbReference type="EMBL" id="VEF01408.1"/>
    </source>
</evidence>
<organism evidence="4 5">
    <name type="scientific">Neisseria canis</name>
    <dbReference type="NCBI Taxonomy" id="493"/>
    <lineage>
        <taxon>Bacteria</taxon>
        <taxon>Pseudomonadati</taxon>
        <taxon>Pseudomonadota</taxon>
        <taxon>Betaproteobacteria</taxon>
        <taxon>Neisseriales</taxon>
        <taxon>Neisseriaceae</taxon>
        <taxon>Neisseria</taxon>
    </lineage>
</organism>
<dbReference type="OrthoDB" id="8772754at2"/>
<dbReference type="InterPro" id="IPR036282">
    <property type="entry name" value="Glutathione-S-Trfase_C_sf"/>
</dbReference>
<protein>
    <submittedName>
        <fullName evidence="4">RegF</fullName>
        <ecNumber evidence="4">2.5.1.18</ecNumber>
    </submittedName>
</protein>
<dbReference type="RefSeq" id="WP_085417097.1">
    <property type="nucleotide sequence ID" value="NZ_CAUJPY010000025.1"/>
</dbReference>
<dbReference type="SFLD" id="SFLDG01150">
    <property type="entry name" value="Main.1:_Beta-like"/>
    <property type="match status" value="1"/>
</dbReference>
<dbReference type="SFLD" id="SFLDS00019">
    <property type="entry name" value="Glutathione_Transferase_(cytos"/>
    <property type="match status" value="1"/>
</dbReference>
<dbReference type="EMBL" id="LR134313">
    <property type="protein sequence ID" value="VEF01408.1"/>
    <property type="molecule type" value="Genomic_DNA"/>
</dbReference>
<dbReference type="Gene3D" id="1.20.1050.10">
    <property type="match status" value="1"/>
</dbReference>
<evidence type="ECO:0000259" key="3">
    <source>
        <dbReference type="PROSITE" id="PS50405"/>
    </source>
</evidence>
<dbReference type="SUPFAM" id="SSF52833">
    <property type="entry name" value="Thioredoxin-like"/>
    <property type="match status" value="1"/>
</dbReference>
<dbReference type="InterPro" id="IPR036249">
    <property type="entry name" value="Thioredoxin-like_sf"/>
</dbReference>
<dbReference type="InterPro" id="IPR004045">
    <property type="entry name" value="Glutathione_S-Trfase_N"/>
</dbReference>
<dbReference type="Proteomes" id="UP000279284">
    <property type="component" value="Chromosome"/>
</dbReference>
<dbReference type="KEGG" id="nci:NCTC10296_01304"/>
<accession>A0A1X3CWV1</accession>
<dbReference type="CDD" id="cd03057">
    <property type="entry name" value="GST_N_Beta"/>
    <property type="match status" value="1"/>
</dbReference>
<dbReference type="SFLD" id="SFLDG00358">
    <property type="entry name" value="Main_(cytGST)"/>
    <property type="match status" value="1"/>
</dbReference>
<dbReference type="SUPFAM" id="SSF47616">
    <property type="entry name" value="GST C-terminal domain-like"/>
    <property type="match status" value="1"/>
</dbReference>
<keyword evidence="4" id="KW-0808">Transferase</keyword>
<gene>
    <name evidence="4" type="primary">gst_2</name>
    <name evidence="4" type="ORF">NCTC10296_01304</name>
</gene>
<dbReference type="STRING" id="493.BWD07_08965"/>
<dbReference type="CDD" id="cd03188">
    <property type="entry name" value="GST_C_Beta"/>
    <property type="match status" value="1"/>
</dbReference>
<dbReference type="GO" id="GO:0004364">
    <property type="term" value="F:glutathione transferase activity"/>
    <property type="evidence" value="ECO:0007669"/>
    <property type="project" value="UniProtKB-EC"/>
</dbReference>
<proteinExistence type="inferred from homology"/>
<evidence type="ECO:0000313" key="5">
    <source>
        <dbReference type="Proteomes" id="UP000279284"/>
    </source>
</evidence>
<name>A0A1X3CWV1_9NEIS</name>
<dbReference type="EC" id="2.5.1.18" evidence="4"/>
<dbReference type="PROSITE" id="PS50404">
    <property type="entry name" value="GST_NTER"/>
    <property type="match status" value="1"/>
</dbReference>
<evidence type="ECO:0000259" key="2">
    <source>
        <dbReference type="PROSITE" id="PS50404"/>
    </source>
</evidence>
<reference evidence="4 5" key="1">
    <citation type="submission" date="2018-12" db="EMBL/GenBank/DDBJ databases">
        <authorList>
            <consortium name="Pathogen Informatics"/>
        </authorList>
    </citation>
    <scope>NUCLEOTIDE SEQUENCE [LARGE SCALE GENOMIC DNA]</scope>
    <source>
        <strain evidence="4 5">NCTC10296</strain>
    </source>
</reference>
<feature type="domain" description="GST N-terminal" evidence="2">
    <location>
        <begin position="1"/>
        <end position="78"/>
    </location>
</feature>
<dbReference type="Gene3D" id="3.40.30.10">
    <property type="entry name" value="Glutaredoxin"/>
    <property type="match status" value="1"/>
</dbReference>
<dbReference type="AlphaFoldDB" id="A0A1X3CWV1"/>
<comment type="similarity">
    <text evidence="1">Belongs to the GST superfamily.</text>
</comment>
<dbReference type="InterPro" id="IPR010987">
    <property type="entry name" value="Glutathione-S-Trfase_C-like"/>
</dbReference>
<dbReference type="PROSITE" id="PS50405">
    <property type="entry name" value="GST_CTER"/>
    <property type="match status" value="1"/>
</dbReference>
<keyword evidence="5" id="KW-1185">Reference proteome</keyword>
<dbReference type="PANTHER" id="PTHR44051:SF8">
    <property type="entry name" value="GLUTATHIONE S-TRANSFERASE GSTA"/>
    <property type="match status" value="1"/>
</dbReference>
<dbReference type="PANTHER" id="PTHR44051">
    <property type="entry name" value="GLUTATHIONE S-TRANSFERASE-RELATED"/>
    <property type="match status" value="1"/>
</dbReference>
<dbReference type="InterPro" id="IPR040079">
    <property type="entry name" value="Glutathione_S-Trfase"/>
</dbReference>
<feature type="domain" description="GST C-terminal" evidence="3">
    <location>
        <begin position="84"/>
        <end position="204"/>
    </location>
</feature>
<dbReference type="Pfam" id="PF02798">
    <property type="entry name" value="GST_N"/>
    <property type="match status" value="1"/>
</dbReference>